<dbReference type="PROSITE" id="PS51194">
    <property type="entry name" value="HELICASE_CTER"/>
    <property type="match status" value="1"/>
</dbReference>
<reference evidence="13 14" key="1">
    <citation type="submission" date="2023-10" db="EMBL/GenBank/DDBJ databases">
        <title>Chromosome-scale genome assembly provides insights into flower coloration mechanisms of Canna indica.</title>
        <authorList>
            <person name="Li C."/>
        </authorList>
    </citation>
    <scope>NUCLEOTIDE SEQUENCE [LARGE SCALE GENOMIC DNA]</scope>
    <source>
        <tissue evidence="13">Flower</tissue>
    </source>
</reference>
<evidence type="ECO:0000313" key="14">
    <source>
        <dbReference type="Proteomes" id="UP001327560"/>
    </source>
</evidence>
<name>A0AAQ3JU47_9LILI</name>
<evidence type="ECO:0000259" key="12">
    <source>
        <dbReference type="PROSITE" id="PS51195"/>
    </source>
</evidence>
<organism evidence="13 14">
    <name type="scientific">Canna indica</name>
    <name type="common">Indian-shot</name>
    <dbReference type="NCBI Taxonomy" id="4628"/>
    <lineage>
        <taxon>Eukaryota</taxon>
        <taxon>Viridiplantae</taxon>
        <taxon>Streptophyta</taxon>
        <taxon>Embryophyta</taxon>
        <taxon>Tracheophyta</taxon>
        <taxon>Spermatophyta</taxon>
        <taxon>Magnoliopsida</taxon>
        <taxon>Liliopsida</taxon>
        <taxon>Zingiberales</taxon>
        <taxon>Cannaceae</taxon>
        <taxon>Canna</taxon>
    </lineage>
</organism>
<feature type="transmembrane region" description="Helical" evidence="9">
    <location>
        <begin position="570"/>
        <end position="591"/>
    </location>
</feature>
<evidence type="ECO:0000313" key="13">
    <source>
        <dbReference type="EMBL" id="WOK94856.1"/>
    </source>
</evidence>
<dbReference type="AlphaFoldDB" id="A0AAQ3JU47"/>
<evidence type="ECO:0000256" key="2">
    <source>
        <dbReference type="ARBA" id="ARBA00022801"/>
    </source>
</evidence>
<dbReference type="CDD" id="cd18787">
    <property type="entry name" value="SF2_C_DEAD"/>
    <property type="match status" value="1"/>
</dbReference>
<dbReference type="SMART" id="SM00490">
    <property type="entry name" value="HELICc"/>
    <property type="match status" value="1"/>
</dbReference>
<dbReference type="PROSITE" id="PS51192">
    <property type="entry name" value="HELICASE_ATP_BIND_1"/>
    <property type="match status" value="1"/>
</dbReference>
<keyword evidence="14" id="KW-1185">Reference proteome</keyword>
<keyword evidence="9" id="KW-0472">Membrane</keyword>
<evidence type="ECO:0000256" key="9">
    <source>
        <dbReference type="SAM" id="Phobius"/>
    </source>
</evidence>
<dbReference type="GO" id="GO:0005524">
    <property type="term" value="F:ATP binding"/>
    <property type="evidence" value="ECO:0007669"/>
    <property type="project" value="UniProtKB-UniRule"/>
</dbReference>
<dbReference type="EC" id="3.6.4.13" evidence="7"/>
<dbReference type="SMART" id="SM00487">
    <property type="entry name" value="DEXDc"/>
    <property type="match status" value="1"/>
</dbReference>
<feature type="region of interest" description="Disordered" evidence="8">
    <location>
        <begin position="184"/>
        <end position="222"/>
    </location>
</feature>
<keyword evidence="9" id="KW-1133">Transmembrane helix</keyword>
<evidence type="ECO:0000256" key="4">
    <source>
        <dbReference type="ARBA" id="ARBA00022840"/>
    </source>
</evidence>
<evidence type="ECO:0000256" key="5">
    <source>
        <dbReference type="ARBA" id="ARBA00022884"/>
    </source>
</evidence>
<dbReference type="GO" id="GO:0016787">
    <property type="term" value="F:hydrolase activity"/>
    <property type="evidence" value="ECO:0007669"/>
    <property type="project" value="UniProtKB-KW"/>
</dbReference>
<keyword evidence="2 7" id="KW-0378">Hydrolase</keyword>
<protein>
    <recommendedName>
        <fullName evidence="7">ATP-dependent RNA helicase</fullName>
        <ecNumber evidence="7">3.6.4.13</ecNumber>
    </recommendedName>
</protein>
<dbReference type="GO" id="GO:0003724">
    <property type="term" value="F:RNA helicase activity"/>
    <property type="evidence" value="ECO:0007669"/>
    <property type="project" value="UniProtKB-EC"/>
</dbReference>
<comment type="function">
    <text evidence="7">RNA helicase.</text>
</comment>
<keyword evidence="9" id="KW-0812">Transmembrane</keyword>
<dbReference type="Pfam" id="PF00271">
    <property type="entry name" value="Helicase_C"/>
    <property type="match status" value="1"/>
</dbReference>
<keyword evidence="5 7" id="KW-0694">RNA-binding</keyword>
<evidence type="ECO:0000256" key="8">
    <source>
        <dbReference type="SAM" id="MobiDB-lite"/>
    </source>
</evidence>
<evidence type="ECO:0000259" key="11">
    <source>
        <dbReference type="PROSITE" id="PS51194"/>
    </source>
</evidence>
<feature type="compositionally biased region" description="Basic and acidic residues" evidence="8">
    <location>
        <begin position="210"/>
        <end position="221"/>
    </location>
</feature>
<feature type="domain" description="Helicase C-terminal" evidence="11">
    <location>
        <begin position="561"/>
        <end position="711"/>
    </location>
</feature>
<dbReference type="PANTHER" id="PTHR24031">
    <property type="entry name" value="RNA HELICASE"/>
    <property type="match status" value="1"/>
</dbReference>
<dbReference type="InterPro" id="IPR027417">
    <property type="entry name" value="P-loop_NTPase"/>
</dbReference>
<dbReference type="SUPFAM" id="SSF52540">
    <property type="entry name" value="P-loop containing nucleoside triphosphate hydrolases"/>
    <property type="match status" value="1"/>
</dbReference>
<dbReference type="PROSITE" id="PS51195">
    <property type="entry name" value="Q_MOTIF"/>
    <property type="match status" value="1"/>
</dbReference>
<dbReference type="Proteomes" id="UP001327560">
    <property type="component" value="Chromosome 1"/>
</dbReference>
<evidence type="ECO:0000256" key="7">
    <source>
        <dbReference type="RuleBase" id="RU365068"/>
    </source>
</evidence>
<keyword evidence="4 7" id="KW-0067">ATP-binding</keyword>
<dbReference type="InterPro" id="IPR011545">
    <property type="entry name" value="DEAD/DEAH_box_helicase_dom"/>
</dbReference>
<dbReference type="Gene3D" id="3.40.50.300">
    <property type="entry name" value="P-loop containing nucleotide triphosphate hydrolases"/>
    <property type="match status" value="2"/>
</dbReference>
<feature type="domain" description="Helicase ATP-binding" evidence="10">
    <location>
        <begin position="344"/>
        <end position="527"/>
    </location>
</feature>
<sequence>MASTGVFRERSRTLPKLLASLSLRRSMGGGPRTFPGGLNKWQYKRMHEKMAREKEHRLLQQEKQLYQARLRSEIRAKVAGKSSSDAAGSGGAMSSKGHVKALADRFMRAGAEDLWNDDDGPIRSPRRPRPSGSVPPLDLKKLLTSGRNLADSRTGEASPGLGSFDQRREYSTVAGRGMGIISKARWRKNSSSDDSESDEGFSSRRNSTKVTRDANRGRKDSQMFPRVNIARDEESDEELNLMGGKSAKNKLFSSAALRNFDVKTQRRFPRSTDESTDLSNEIQEIREELQKRKAGQYKTTRCNADEESILTKRRFDECGISPLTVKALTDAGYIQMTVVQEAALSVCLDGKDALVKAKTGTGKSAAFLLPAIETVIKAACGNTNFRIPQIHALIICPTRELAIQIAAEANVLLKHHVGIGVQTLIGGTRFKMDQKRLESNPCQIIVATPGRLLDHIENKSGFSLRLMGLKMLILDEADHLLDLGFRKDIEKIVDSVPRQRQSLLFSATLPKEVRRISQLVLKRDHVFVDTVGLGGVETHSKVLQSYLVAPHQLHFHLVYCLLKEHMQQELNYKVIVFCTTAMVTAFLYVLLRDLKMNVREMHSRKPQLYRTRISDEFRESKCIILVTSDVSARGMDYPDVTLVIQVGIPPDREQYIHRLGRTGREGKDGKGILLLAPWEEYFMDHIKDLPIEHSQLPDLDADTREKVEDSIRRVDPSIKEAAYHAWLGYYNSIGEIGRDKTMLADLANQFCYSIGLEKPPALFRKTALKMGLKDIPGIRVRK</sequence>
<feature type="domain" description="DEAD-box RNA helicase Q" evidence="12">
    <location>
        <begin position="313"/>
        <end position="341"/>
    </location>
</feature>
<gene>
    <name evidence="13" type="ORF">Cni_G03561</name>
</gene>
<comment type="domain">
    <text evidence="7">The Q motif is unique to and characteristic of the DEAD box family of RNA helicases and controls ATP binding and hydrolysis.</text>
</comment>
<dbReference type="InterPro" id="IPR014014">
    <property type="entry name" value="RNA_helicase_DEAD_Q_motif"/>
</dbReference>
<dbReference type="Pfam" id="PF00270">
    <property type="entry name" value="DEAD"/>
    <property type="match status" value="1"/>
</dbReference>
<dbReference type="InterPro" id="IPR014001">
    <property type="entry name" value="Helicase_ATP-bd"/>
</dbReference>
<comment type="similarity">
    <text evidence="7">Belongs to the DEAD box helicase family.</text>
</comment>
<evidence type="ECO:0000256" key="1">
    <source>
        <dbReference type="ARBA" id="ARBA00022741"/>
    </source>
</evidence>
<comment type="catalytic activity">
    <reaction evidence="7">
        <text>ATP + H2O = ADP + phosphate + H(+)</text>
        <dbReference type="Rhea" id="RHEA:13065"/>
        <dbReference type="ChEBI" id="CHEBI:15377"/>
        <dbReference type="ChEBI" id="CHEBI:15378"/>
        <dbReference type="ChEBI" id="CHEBI:30616"/>
        <dbReference type="ChEBI" id="CHEBI:43474"/>
        <dbReference type="ChEBI" id="CHEBI:456216"/>
        <dbReference type="EC" id="3.6.4.13"/>
    </reaction>
</comment>
<dbReference type="InterPro" id="IPR001650">
    <property type="entry name" value="Helicase_C-like"/>
</dbReference>
<feature type="short sequence motif" description="Q motif" evidence="6">
    <location>
        <begin position="313"/>
        <end position="341"/>
    </location>
</feature>
<dbReference type="GO" id="GO:0003723">
    <property type="term" value="F:RNA binding"/>
    <property type="evidence" value="ECO:0007669"/>
    <property type="project" value="UniProtKB-UniRule"/>
</dbReference>
<evidence type="ECO:0000256" key="3">
    <source>
        <dbReference type="ARBA" id="ARBA00022806"/>
    </source>
</evidence>
<feature type="region of interest" description="Disordered" evidence="8">
    <location>
        <begin position="113"/>
        <end position="169"/>
    </location>
</feature>
<keyword evidence="1 7" id="KW-0547">Nucleotide-binding</keyword>
<evidence type="ECO:0000259" key="10">
    <source>
        <dbReference type="PROSITE" id="PS51192"/>
    </source>
</evidence>
<keyword evidence="3 7" id="KW-0347">Helicase</keyword>
<evidence type="ECO:0000256" key="6">
    <source>
        <dbReference type="PROSITE-ProRule" id="PRU00552"/>
    </source>
</evidence>
<proteinExistence type="inferred from homology"/>
<accession>A0AAQ3JU47</accession>
<dbReference type="EMBL" id="CP136890">
    <property type="protein sequence ID" value="WOK94856.1"/>
    <property type="molecule type" value="Genomic_DNA"/>
</dbReference>